<dbReference type="GO" id="GO:0005783">
    <property type="term" value="C:endoplasmic reticulum"/>
    <property type="evidence" value="ECO:0007669"/>
    <property type="project" value="TreeGrafter"/>
</dbReference>
<evidence type="ECO:0000313" key="5">
    <source>
        <dbReference type="EMBL" id="ETW06924.1"/>
    </source>
</evidence>
<dbReference type="InterPro" id="IPR001660">
    <property type="entry name" value="SAM"/>
</dbReference>
<dbReference type="GO" id="GO:0005509">
    <property type="term" value="F:calcium ion binding"/>
    <property type="evidence" value="ECO:0007669"/>
    <property type="project" value="InterPro"/>
</dbReference>
<evidence type="ECO:0000259" key="3">
    <source>
        <dbReference type="PROSITE" id="PS50222"/>
    </source>
</evidence>
<dbReference type="PANTHER" id="PTHR15136">
    <property type="entry name" value="STROMAL INTERACTION MOLECULE HOMOLOG"/>
    <property type="match status" value="1"/>
</dbReference>
<dbReference type="GO" id="GO:0005246">
    <property type="term" value="F:calcium channel regulator activity"/>
    <property type="evidence" value="ECO:0007669"/>
    <property type="project" value="InterPro"/>
</dbReference>
<dbReference type="SUPFAM" id="SSF47769">
    <property type="entry name" value="SAM/Pointed domain"/>
    <property type="match status" value="1"/>
</dbReference>
<name>A0A024UKX5_9STRA</name>
<dbReference type="STRING" id="157072.A0A024UKX5"/>
<dbReference type="PROSITE" id="PS50853">
    <property type="entry name" value="FN3"/>
    <property type="match status" value="1"/>
</dbReference>
<dbReference type="PANTHER" id="PTHR15136:SF13">
    <property type="entry name" value="SAM DOMAIN-CONTAINING PROTEIN"/>
    <property type="match status" value="1"/>
</dbReference>
<dbReference type="InterPro" id="IPR003961">
    <property type="entry name" value="FN3_dom"/>
</dbReference>
<dbReference type="VEuPathDB" id="FungiDB:H310_03036"/>
<feature type="domain" description="SAM" evidence="2">
    <location>
        <begin position="113"/>
        <end position="170"/>
    </location>
</feature>
<keyword evidence="1" id="KW-0732">Signal</keyword>
<proteinExistence type="predicted"/>
<evidence type="ECO:0000259" key="2">
    <source>
        <dbReference type="PROSITE" id="PS50105"/>
    </source>
</evidence>
<dbReference type="EMBL" id="KI913955">
    <property type="protein sequence ID" value="ETW06924.1"/>
    <property type="molecule type" value="Genomic_DNA"/>
</dbReference>
<dbReference type="SUPFAM" id="SSF47473">
    <property type="entry name" value="EF-hand"/>
    <property type="match status" value="1"/>
</dbReference>
<feature type="signal peptide" evidence="1">
    <location>
        <begin position="1"/>
        <end position="25"/>
    </location>
</feature>
<dbReference type="GeneID" id="20080086"/>
<dbReference type="Gene3D" id="1.10.238.10">
    <property type="entry name" value="EF-hand"/>
    <property type="match status" value="1"/>
</dbReference>
<dbReference type="SMART" id="SM00060">
    <property type="entry name" value="FN3"/>
    <property type="match status" value="2"/>
</dbReference>
<dbReference type="InterPro" id="IPR037608">
    <property type="entry name" value="STIM1/2"/>
</dbReference>
<dbReference type="Pfam" id="PF07647">
    <property type="entry name" value="SAM_2"/>
    <property type="match status" value="1"/>
</dbReference>
<sequence length="554" mass="62035">MVMGRWVVARHVAALFVLSMTTVDADVVPSTMHAMEDEDQDGIMNPKEFTALREKLHHAFDTDASGRIEKDEMRSVLQVDHVSKEFNSMDKNDDSFVSTEELDTQYALLGAEMTVDEVADWVSYSVHLPQYAQVFRDHFVSGYTFPLLMENNGDRLAELGIASSLHRQQLALMMKRKIAQVGKAPAEIKETKCAVVPAKASRPPKIKLQWTPPDQSASSHYQLQVQHHNDWHTLTFGKETSHSHVLTDMDDDLDATSKSYRVTTWNSFGRSKRVEVECTDIGGLSLPTVTYTAAAVVPVVPDGPDDSTSWWVFYATYLFWLDEVLIVTVLFLAPLRAFIYGDANFFLRFVRRLPPNAPTRVEVTLDNVADHAASPTQARLRIKWDRPVDNHVDIVCYCVRWTDEAGSTMFIKLTDRPLPTVCHVTGLKFGQTYKFVVEATNAFGLVSKSAQSTYMATNPVQLPAVAPAAPLIPRDQCYICLDPKETKTGGWNVGLHYCSVCDRQFCNGHKKYTSHNFIMHCPAINGKCVCSRCDPAARLRPRVSRIGSSGSNHG</sequence>
<dbReference type="RefSeq" id="XP_008864999.1">
    <property type="nucleotide sequence ID" value="XM_008866777.1"/>
</dbReference>
<dbReference type="SUPFAM" id="SSF49265">
    <property type="entry name" value="Fibronectin type III"/>
    <property type="match status" value="1"/>
</dbReference>
<dbReference type="FunFam" id="1.10.150.50:FF:000074">
    <property type="entry name" value="Stromal interaction molecule"/>
    <property type="match status" value="1"/>
</dbReference>
<dbReference type="OrthoDB" id="9986177at2759"/>
<evidence type="ECO:0000259" key="4">
    <source>
        <dbReference type="PROSITE" id="PS50853"/>
    </source>
</evidence>
<dbReference type="AlphaFoldDB" id="A0A024UKX5"/>
<evidence type="ECO:0000256" key="1">
    <source>
        <dbReference type="SAM" id="SignalP"/>
    </source>
</evidence>
<feature type="chain" id="PRO_5001538210" description="Calmodulin" evidence="1">
    <location>
        <begin position="26"/>
        <end position="554"/>
    </location>
</feature>
<dbReference type="Gene3D" id="2.60.40.10">
    <property type="entry name" value="Immunoglobulins"/>
    <property type="match status" value="2"/>
</dbReference>
<evidence type="ECO:0008006" key="6">
    <source>
        <dbReference type="Google" id="ProtNLM"/>
    </source>
</evidence>
<dbReference type="InterPro" id="IPR013783">
    <property type="entry name" value="Ig-like_fold"/>
</dbReference>
<dbReference type="GO" id="GO:0005886">
    <property type="term" value="C:plasma membrane"/>
    <property type="evidence" value="ECO:0007669"/>
    <property type="project" value="TreeGrafter"/>
</dbReference>
<dbReference type="Gene3D" id="1.10.150.50">
    <property type="entry name" value="Transcription Factor, Ets-1"/>
    <property type="match status" value="1"/>
</dbReference>
<protein>
    <recommendedName>
        <fullName evidence="6">Calmodulin</fullName>
    </recommendedName>
</protein>
<gene>
    <name evidence="5" type="ORF">H310_03036</name>
</gene>
<dbReference type="InterPro" id="IPR002048">
    <property type="entry name" value="EF_hand_dom"/>
</dbReference>
<dbReference type="InterPro" id="IPR011992">
    <property type="entry name" value="EF-hand-dom_pair"/>
</dbReference>
<dbReference type="Pfam" id="PF00041">
    <property type="entry name" value="fn3"/>
    <property type="match status" value="1"/>
</dbReference>
<dbReference type="InterPro" id="IPR013761">
    <property type="entry name" value="SAM/pointed_sf"/>
</dbReference>
<dbReference type="InterPro" id="IPR036116">
    <property type="entry name" value="FN3_sf"/>
</dbReference>
<dbReference type="GO" id="GO:0006874">
    <property type="term" value="P:intracellular calcium ion homeostasis"/>
    <property type="evidence" value="ECO:0007669"/>
    <property type="project" value="TreeGrafter"/>
</dbReference>
<dbReference type="CDD" id="cd00063">
    <property type="entry name" value="FN3"/>
    <property type="match status" value="2"/>
</dbReference>
<feature type="domain" description="EF-hand" evidence="3">
    <location>
        <begin position="77"/>
        <end position="112"/>
    </location>
</feature>
<dbReference type="PROSITE" id="PS50105">
    <property type="entry name" value="SAM_DOMAIN"/>
    <property type="match status" value="1"/>
</dbReference>
<dbReference type="GO" id="GO:0002115">
    <property type="term" value="P:store-operated calcium entry"/>
    <property type="evidence" value="ECO:0007669"/>
    <property type="project" value="TreeGrafter"/>
</dbReference>
<feature type="domain" description="Fibronectin type-III" evidence="4">
    <location>
        <begin position="357"/>
        <end position="460"/>
    </location>
</feature>
<dbReference type="CDD" id="cd00051">
    <property type="entry name" value="EFh"/>
    <property type="match status" value="1"/>
</dbReference>
<organism evidence="5">
    <name type="scientific">Aphanomyces invadans</name>
    <dbReference type="NCBI Taxonomy" id="157072"/>
    <lineage>
        <taxon>Eukaryota</taxon>
        <taxon>Sar</taxon>
        <taxon>Stramenopiles</taxon>
        <taxon>Oomycota</taxon>
        <taxon>Saprolegniomycetes</taxon>
        <taxon>Saprolegniales</taxon>
        <taxon>Verrucalvaceae</taxon>
        <taxon>Aphanomyces</taxon>
    </lineage>
</organism>
<dbReference type="PROSITE" id="PS50222">
    <property type="entry name" value="EF_HAND_2"/>
    <property type="match status" value="1"/>
</dbReference>
<accession>A0A024UKX5</accession>
<dbReference type="eggNOG" id="KOG4403">
    <property type="taxonomic scope" value="Eukaryota"/>
</dbReference>
<reference evidence="5" key="1">
    <citation type="submission" date="2013-12" db="EMBL/GenBank/DDBJ databases">
        <title>The Genome Sequence of Aphanomyces invadans NJM9701.</title>
        <authorList>
            <consortium name="The Broad Institute Genomics Platform"/>
            <person name="Russ C."/>
            <person name="Tyler B."/>
            <person name="van West P."/>
            <person name="Dieguez-Uribeondo J."/>
            <person name="Young S.K."/>
            <person name="Zeng Q."/>
            <person name="Gargeya S."/>
            <person name="Fitzgerald M."/>
            <person name="Abouelleil A."/>
            <person name="Alvarado L."/>
            <person name="Chapman S.B."/>
            <person name="Gainer-Dewar J."/>
            <person name="Goldberg J."/>
            <person name="Griggs A."/>
            <person name="Gujja S."/>
            <person name="Hansen M."/>
            <person name="Howarth C."/>
            <person name="Imamovic A."/>
            <person name="Ireland A."/>
            <person name="Larimer J."/>
            <person name="McCowan C."/>
            <person name="Murphy C."/>
            <person name="Pearson M."/>
            <person name="Poon T.W."/>
            <person name="Priest M."/>
            <person name="Roberts A."/>
            <person name="Saif S."/>
            <person name="Shea T."/>
            <person name="Sykes S."/>
            <person name="Wortman J."/>
            <person name="Nusbaum C."/>
            <person name="Birren B."/>
        </authorList>
    </citation>
    <scope>NUCLEOTIDE SEQUENCE [LARGE SCALE GENOMIC DNA]</scope>
    <source>
        <strain evidence="5">NJM9701</strain>
    </source>
</reference>